<dbReference type="EMBL" id="LUGG01000041">
    <property type="protein sequence ID" value="OBZ65796.1"/>
    <property type="molecule type" value="Genomic_DNA"/>
</dbReference>
<proteinExistence type="predicted"/>
<dbReference type="AlphaFoldDB" id="A0A1C7LNL1"/>
<gene>
    <name evidence="2" type="ORF">A0H81_14229</name>
</gene>
<reference evidence="2 3" key="1">
    <citation type="submission" date="2016-03" db="EMBL/GenBank/DDBJ databases">
        <title>Whole genome sequencing of Grifola frondosa 9006-11.</title>
        <authorList>
            <person name="Min B."/>
            <person name="Park H."/>
            <person name="Kim J.-G."/>
            <person name="Cho H."/>
            <person name="Oh Y.-L."/>
            <person name="Kong W.-S."/>
            <person name="Choi I.-G."/>
        </authorList>
    </citation>
    <scope>NUCLEOTIDE SEQUENCE [LARGE SCALE GENOMIC DNA]</scope>
    <source>
        <strain evidence="2 3">9006-11</strain>
    </source>
</reference>
<feature type="compositionally biased region" description="Low complexity" evidence="1">
    <location>
        <begin position="8"/>
        <end position="19"/>
    </location>
</feature>
<evidence type="ECO:0000313" key="2">
    <source>
        <dbReference type="EMBL" id="OBZ65796.1"/>
    </source>
</evidence>
<keyword evidence="3" id="KW-1185">Reference proteome</keyword>
<dbReference type="OrthoDB" id="2013972at2759"/>
<dbReference type="Proteomes" id="UP000092993">
    <property type="component" value="Unassembled WGS sequence"/>
</dbReference>
<evidence type="ECO:0000313" key="3">
    <source>
        <dbReference type="Proteomes" id="UP000092993"/>
    </source>
</evidence>
<accession>A0A1C7LNL1</accession>
<protein>
    <submittedName>
        <fullName evidence="2">Uncharacterized protein</fullName>
    </submittedName>
</protein>
<name>A0A1C7LNL1_GRIFR</name>
<evidence type="ECO:0000256" key="1">
    <source>
        <dbReference type="SAM" id="MobiDB-lite"/>
    </source>
</evidence>
<comment type="caution">
    <text evidence="2">The sequence shown here is derived from an EMBL/GenBank/DDBJ whole genome shotgun (WGS) entry which is preliminary data.</text>
</comment>
<sequence length="62" mass="6974">MQSPHPRPSSSSTLTFPSSVNGKKGFRGKERQFVYKHGSKLHAYDRDKAPYPLSFDKHALGL</sequence>
<feature type="region of interest" description="Disordered" evidence="1">
    <location>
        <begin position="1"/>
        <end position="30"/>
    </location>
</feature>
<organism evidence="2 3">
    <name type="scientific">Grifola frondosa</name>
    <name type="common">Maitake</name>
    <name type="synonym">Polyporus frondosus</name>
    <dbReference type="NCBI Taxonomy" id="5627"/>
    <lineage>
        <taxon>Eukaryota</taxon>
        <taxon>Fungi</taxon>
        <taxon>Dikarya</taxon>
        <taxon>Basidiomycota</taxon>
        <taxon>Agaricomycotina</taxon>
        <taxon>Agaricomycetes</taxon>
        <taxon>Polyporales</taxon>
        <taxon>Grifolaceae</taxon>
        <taxon>Grifola</taxon>
    </lineage>
</organism>